<protein>
    <submittedName>
        <fullName evidence="1">Uncharacterized protein</fullName>
    </submittedName>
</protein>
<organism evidence="1">
    <name type="scientific">Rhizophora mucronata</name>
    <name type="common">Asiatic mangrove</name>
    <dbReference type="NCBI Taxonomy" id="61149"/>
    <lineage>
        <taxon>Eukaryota</taxon>
        <taxon>Viridiplantae</taxon>
        <taxon>Streptophyta</taxon>
        <taxon>Embryophyta</taxon>
        <taxon>Tracheophyta</taxon>
        <taxon>Spermatophyta</taxon>
        <taxon>Magnoliopsida</taxon>
        <taxon>eudicotyledons</taxon>
        <taxon>Gunneridae</taxon>
        <taxon>Pentapetalae</taxon>
        <taxon>rosids</taxon>
        <taxon>fabids</taxon>
        <taxon>Malpighiales</taxon>
        <taxon>Rhizophoraceae</taxon>
        <taxon>Rhizophora</taxon>
    </lineage>
</organism>
<dbReference type="EMBL" id="GGEC01072632">
    <property type="protein sequence ID" value="MBX53116.1"/>
    <property type="molecule type" value="Transcribed_RNA"/>
</dbReference>
<reference evidence="1" key="1">
    <citation type="submission" date="2018-02" db="EMBL/GenBank/DDBJ databases">
        <title>Rhizophora mucronata_Transcriptome.</title>
        <authorList>
            <person name="Meera S.P."/>
            <person name="Sreeshan A."/>
            <person name="Augustine A."/>
        </authorList>
    </citation>
    <scope>NUCLEOTIDE SEQUENCE</scope>
    <source>
        <tissue evidence="1">Leaf</tissue>
    </source>
</reference>
<proteinExistence type="predicted"/>
<name>A0A2P2PEG3_RHIMU</name>
<accession>A0A2P2PEG3</accession>
<dbReference type="AlphaFoldDB" id="A0A2P2PEG3"/>
<sequence length="24" mass="2832">MATQLYQMQLVHELISFSLLKHSN</sequence>
<evidence type="ECO:0000313" key="1">
    <source>
        <dbReference type="EMBL" id="MBX53116.1"/>
    </source>
</evidence>